<gene>
    <name evidence="4" type="ORF">ACFOOG_08210</name>
</gene>
<accession>A0ABV7ZXV1</accession>
<comment type="caution">
    <text evidence="4">The sequence shown here is derived from an EMBL/GenBank/DDBJ whole genome shotgun (WGS) entry which is preliminary data.</text>
</comment>
<evidence type="ECO:0000259" key="3">
    <source>
        <dbReference type="Pfam" id="PF22055"/>
    </source>
</evidence>
<dbReference type="Proteomes" id="UP001595617">
    <property type="component" value="Unassembled WGS sequence"/>
</dbReference>
<dbReference type="Pfam" id="PF22055">
    <property type="entry name" value="MvaT_DBD"/>
    <property type="match status" value="1"/>
</dbReference>
<dbReference type="EMBL" id="JBHRYR010000003">
    <property type="protein sequence ID" value="MFC3852814.1"/>
    <property type="molecule type" value="Genomic_DNA"/>
</dbReference>
<feature type="region of interest" description="Disordered" evidence="2">
    <location>
        <begin position="96"/>
        <end position="118"/>
    </location>
</feature>
<reference evidence="5" key="1">
    <citation type="journal article" date="2019" name="Int. J. Syst. Evol. Microbiol.">
        <title>The Global Catalogue of Microorganisms (GCM) 10K type strain sequencing project: providing services to taxonomists for standard genome sequencing and annotation.</title>
        <authorList>
            <consortium name="The Broad Institute Genomics Platform"/>
            <consortium name="The Broad Institute Genome Sequencing Center for Infectious Disease"/>
            <person name="Wu L."/>
            <person name="Ma J."/>
        </authorList>
    </citation>
    <scope>NUCLEOTIDE SEQUENCE [LARGE SCALE GENOMIC DNA]</scope>
    <source>
        <strain evidence="5">IBRC 10765</strain>
    </source>
</reference>
<name>A0ABV7ZXV1_9GAMM</name>
<evidence type="ECO:0000313" key="4">
    <source>
        <dbReference type="EMBL" id="MFC3852814.1"/>
    </source>
</evidence>
<keyword evidence="5" id="KW-1185">Reference proteome</keyword>
<evidence type="ECO:0000256" key="2">
    <source>
        <dbReference type="SAM" id="MobiDB-lite"/>
    </source>
</evidence>
<dbReference type="InterPro" id="IPR035616">
    <property type="entry name" value="MvaT_DBD"/>
</dbReference>
<protein>
    <recommendedName>
        <fullName evidence="3">MvaT DNA-binding domain-containing protein</fullName>
    </recommendedName>
</protein>
<evidence type="ECO:0000313" key="5">
    <source>
        <dbReference type="Proteomes" id="UP001595617"/>
    </source>
</evidence>
<feature type="coiled-coil region" evidence="1">
    <location>
        <begin position="3"/>
        <end position="30"/>
    </location>
</feature>
<feature type="domain" description="MvaT DNA-binding" evidence="3">
    <location>
        <begin position="115"/>
        <end position="149"/>
    </location>
</feature>
<dbReference type="CDD" id="cd16170">
    <property type="entry name" value="MvaT_DBD"/>
    <property type="match status" value="1"/>
</dbReference>
<dbReference type="RefSeq" id="WP_380695375.1">
    <property type="nucleotide sequence ID" value="NZ_JBHRYR010000003.1"/>
</dbReference>
<keyword evidence="1" id="KW-0175">Coiled coil</keyword>
<sequence>MFVQDIDKQIEDYKARIESLEAERAAQAKKIEGFDAFEAAIAKVSADYGVSRDELYMSKGDELVEWVKSMSKLSHRPDAYNDLKSYFARVIGREGNAPKKASAKATGPKLEVGSYRNPHTGETLEKIKRNPKDLDNWISEYGLDTVQSWKL</sequence>
<organism evidence="4 5">
    <name type="scientific">Saccharospirillum mangrovi</name>
    <dbReference type="NCBI Taxonomy" id="2161747"/>
    <lineage>
        <taxon>Bacteria</taxon>
        <taxon>Pseudomonadati</taxon>
        <taxon>Pseudomonadota</taxon>
        <taxon>Gammaproteobacteria</taxon>
        <taxon>Oceanospirillales</taxon>
        <taxon>Saccharospirillaceae</taxon>
        <taxon>Saccharospirillum</taxon>
    </lineage>
</organism>
<proteinExistence type="predicted"/>
<evidence type="ECO:0000256" key="1">
    <source>
        <dbReference type="SAM" id="Coils"/>
    </source>
</evidence>